<feature type="transmembrane region" description="Helical" evidence="6">
    <location>
        <begin position="172"/>
        <end position="192"/>
    </location>
</feature>
<protein>
    <submittedName>
        <fullName evidence="7">YihY/virulence factor BrkB family protein</fullName>
    </submittedName>
</protein>
<keyword evidence="5 6" id="KW-0472">Membrane</keyword>
<dbReference type="GO" id="GO:0005886">
    <property type="term" value="C:plasma membrane"/>
    <property type="evidence" value="ECO:0007669"/>
    <property type="project" value="UniProtKB-SubCell"/>
</dbReference>
<evidence type="ECO:0000256" key="4">
    <source>
        <dbReference type="ARBA" id="ARBA00022989"/>
    </source>
</evidence>
<dbReference type="PANTHER" id="PTHR30213">
    <property type="entry name" value="INNER MEMBRANE PROTEIN YHJD"/>
    <property type="match status" value="1"/>
</dbReference>
<evidence type="ECO:0000313" key="7">
    <source>
        <dbReference type="EMBL" id="MBE5920447.1"/>
    </source>
</evidence>
<organism evidence="7 8">
    <name type="scientific">Pseudobutyrivibrio ruminis</name>
    <dbReference type="NCBI Taxonomy" id="46206"/>
    <lineage>
        <taxon>Bacteria</taxon>
        <taxon>Bacillati</taxon>
        <taxon>Bacillota</taxon>
        <taxon>Clostridia</taxon>
        <taxon>Lachnospirales</taxon>
        <taxon>Lachnospiraceae</taxon>
        <taxon>Pseudobutyrivibrio</taxon>
    </lineage>
</organism>
<evidence type="ECO:0000256" key="3">
    <source>
        <dbReference type="ARBA" id="ARBA00022692"/>
    </source>
</evidence>
<feature type="transmembrane region" description="Helical" evidence="6">
    <location>
        <begin position="27"/>
        <end position="51"/>
    </location>
</feature>
<dbReference type="NCBIfam" id="TIGR00765">
    <property type="entry name" value="yihY_not_rbn"/>
    <property type="match status" value="1"/>
</dbReference>
<keyword evidence="3 6" id="KW-0812">Transmembrane</keyword>
<evidence type="ECO:0000256" key="2">
    <source>
        <dbReference type="ARBA" id="ARBA00022475"/>
    </source>
</evidence>
<feature type="transmembrane region" description="Helical" evidence="6">
    <location>
        <begin position="204"/>
        <end position="225"/>
    </location>
</feature>
<comment type="subcellular location">
    <subcellularLocation>
        <location evidence="1">Cell membrane</location>
        <topology evidence="1">Multi-pass membrane protein</topology>
    </subcellularLocation>
</comment>
<name>A0A927YNR2_9FIRM</name>
<evidence type="ECO:0000313" key="8">
    <source>
        <dbReference type="Proteomes" id="UP000766246"/>
    </source>
</evidence>
<sequence>MWTFLGYGKTYLDKCGRDNIGAYAAQTAYFMIMSAIPVMMLLVWVAGYVPSINEYMNELVYDVLPDTFSPYIAKVVGLVTQASVGMISISIVMAIWASGKAFQNLMVGLNQVNKIEETRNWFARRFKAIFYTLVLLSVIVVIMLMLVFTQKLQYYAKNYYGFLAYVVGIRPLFRGIFVFIFLVIVFTFLFTVLPNKHLTFFSQLPGGFLCAASWYIFSLIFAIWVKVLNTYSMYGAFATMMMFMFWLYFCMYFMLMAAEANVFFKEAFGLAWRNFINRMKEKHHIKWTDNN</sequence>
<proteinExistence type="predicted"/>
<reference evidence="7" key="1">
    <citation type="submission" date="2019-04" db="EMBL/GenBank/DDBJ databases">
        <title>Evolution of Biomass-Degrading Anaerobic Consortia Revealed by Metagenomics.</title>
        <authorList>
            <person name="Peng X."/>
        </authorList>
    </citation>
    <scope>NUCLEOTIDE SEQUENCE</scope>
    <source>
        <strain evidence="7">SIG311</strain>
    </source>
</reference>
<dbReference type="EMBL" id="SVER01000033">
    <property type="protein sequence ID" value="MBE5920447.1"/>
    <property type="molecule type" value="Genomic_DNA"/>
</dbReference>
<dbReference type="Proteomes" id="UP000766246">
    <property type="component" value="Unassembled WGS sequence"/>
</dbReference>
<dbReference type="PANTHER" id="PTHR30213:SF0">
    <property type="entry name" value="UPF0761 MEMBRANE PROTEIN YIHY"/>
    <property type="match status" value="1"/>
</dbReference>
<evidence type="ECO:0000256" key="1">
    <source>
        <dbReference type="ARBA" id="ARBA00004651"/>
    </source>
</evidence>
<dbReference type="Pfam" id="PF03631">
    <property type="entry name" value="Virul_fac_BrkB"/>
    <property type="match status" value="1"/>
</dbReference>
<dbReference type="PIRSF" id="PIRSF035875">
    <property type="entry name" value="RNase_BN"/>
    <property type="match status" value="1"/>
</dbReference>
<feature type="transmembrane region" description="Helical" evidence="6">
    <location>
        <begin position="128"/>
        <end position="152"/>
    </location>
</feature>
<dbReference type="AlphaFoldDB" id="A0A927YNR2"/>
<feature type="transmembrane region" description="Helical" evidence="6">
    <location>
        <begin position="231"/>
        <end position="255"/>
    </location>
</feature>
<keyword evidence="2" id="KW-1003">Cell membrane</keyword>
<evidence type="ECO:0000256" key="6">
    <source>
        <dbReference type="SAM" id="Phobius"/>
    </source>
</evidence>
<feature type="transmembrane region" description="Helical" evidence="6">
    <location>
        <begin position="71"/>
        <end position="96"/>
    </location>
</feature>
<dbReference type="InterPro" id="IPR017039">
    <property type="entry name" value="Virul_fac_BrkB"/>
</dbReference>
<accession>A0A927YNR2</accession>
<comment type="caution">
    <text evidence="7">The sequence shown here is derived from an EMBL/GenBank/DDBJ whole genome shotgun (WGS) entry which is preliminary data.</text>
</comment>
<gene>
    <name evidence="7" type="ORF">E7272_11485</name>
</gene>
<keyword evidence="4 6" id="KW-1133">Transmembrane helix</keyword>
<evidence type="ECO:0000256" key="5">
    <source>
        <dbReference type="ARBA" id="ARBA00023136"/>
    </source>
</evidence>